<dbReference type="OrthoDB" id="10066972at2759"/>
<evidence type="ECO:0000313" key="2">
    <source>
        <dbReference type="Proteomes" id="UP001152320"/>
    </source>
</evidence>
<dbReference type="Proteomes" id="UP001152320">
    <property type="component" value="Chromosome 1"/>
</dbReference>
<gene>
    <name evidence="1" type="ORF">HOLleu_01508</name>
</gene>
<dbReference type="EMBL" id="JAIZAY010000001">
    <property type="protein sequence ID" value="KAJ8048979.1"/>
    <property type="molecule type" value="Genomic_DNA"/>
</dbReference>
<proteinExistence type="predicted"/>
<accession>A0A9Q1CR38</accession>
<comment type="caution">
    <text evidence="1">The sequence shown here is derived from an EMBL/GenBank/DDBJ whole genome shotgun (WGS) entry which is preliminary data.</text>
</comment>
<dbReference type="AlphaFoldDB" id="A0A9Q1CR38"/>
<organism evidence="1 2">
    <name type="scientific">Holothuria leucospilota</name>
    <name type="common">Black long sea cucumber</name>
    <name type="synonym">Mertensiothuria leucospilota</name>
    <dbReference type="NCBI Taxonomy" id="206669"/>
    <lineage>
        <taxon>Eukaryota</taxon>
        <taxon>Metazoa</taxon>
        <taxon>Echinodermata</taxon>
        <taxon>Eleutherozoa</taxon>
        <taxon>Echinozoa</taxon>
        <taxon>Holothuroidea</taxon>
        <taxon>Aspidochirotacea</taxon>
        <taxon>Aspidochirotida</taxon>
        <taxon>Holothuriidae</taxon>
        <taxon>Holothuria</taxon>
    </lineage>
</organism>
<evidence type="ECO:0000313" key="1">
    <source>
        <dbReference type="EMBL" id="KAJ8048979.1"/>
    </source>
</evidence>
<sequence>MASDGLRNEVISTMIRDDISRVAKHDEVVLAFGESLNRKLGRRQANHISQRMRQLARLVLQLRKDNGNEDSQLRDYINPERFDVVVGAVKEVSRFDQADTTKVGVPSMALKLGHSLTNCAAIVRGIGLGLKCATTIENAGYFLELMKDTWSEEISTHALTTLGERKFNQPEILPVNEELLKVRKITF</sequence>
<protein>
    <submittedName>
        <fullName evidence="1">Uncharacterized protein</fullName>
    </submittedName>
</protein>
<name>A0A9Q1CR38_HOLLE</name>
<reference evidence="1" key="1">
    <citation type="submission" date="2021-10" db="EMBL/GenBank/DDBJ databases">
        <title>Tropical sea cucumber genome reveals ecological adaptation and Cuvierian tubules defense mechanism.</title>
        <authorList>
            <person name="Chen T."/>
        </authorList>
    </citation>
    <scope>NUCLEOTIDE SEQUENCE</scope>
    <source>
        <strain evidence="1">Nanhai2018</strain>
        <tissue evidence="1">Muscle</tissue>
    </source>
</reference>
<dbReference type="PANTHER" id="PTHR33480">
    <property type="entry name" value="SET DOMAIN-CONTAINING PROTEIN-RELATED"/>
    <property type="match status" value="1"/>
</dbReference>
<keyword evidence="2" id="KW-1185">Reference proteome</keyword>